<dbReference type="GO" id="GO:0019854">
    <property type="term" value="P:L-ascorbic acid catabolic process"/>
    <property type="evidence" value="ECO:0007669"/>
    <property type="project" value="TreeGrafter"/>
</dbReference>
<gene>
    <name evidence="3" type="ORF">DWW65_00355</name>
</gene>
<dbReference type="Gene3D" id="3.20.20.70">
    <property type="entry name" value="Aldolase class I"/>
    <property type="match status" value="1"/>
</dbReference>
<dbReference type="SMART" id="SM00934">
    <property type="entry name" value="OMPdecase"/>
    <property type="match status" value="1"/>
</dbReference>
<dbReference type="RefSeq" id="WP_117822731.1">
    <property type="nucleotide sequence ID" value="NZ_QRXY01000001.1"/>
</dbReference>
<dbReference type="PANTHER" id="PTHR35039:SF3">
    <property type="entry name" value="3-KETO-L-GULONATE-6-PHOSPHATE DECARBOXYLASE SGBH-RELATED"/>
    <property type="match status" value="1"/>
</dbReference>
<dbReference type="InterPro" id="IPR011060">
    <property type="entry name" value="RibuloseP-bd_barrel"/>
</dbReference>
<dbReference type="GO" id="GO:0006207">
    <property type="term" value="P:'de novo' pyrimidine nucleobase biosynthetic process"/>
    <property type="evidence" value="ECO:0007669"/>
    <property type="project" value="InterPro"/>
</dbReference>
<dbReference type="EMBL" id="QRXY01000001">
    <property type="protein sequence ID" value="RGU47591.1"/>
    <property type="molecule type" value="Genomic_DNA"/>
</dbReference>
<dbReference type="Proteomes" id="UP000285693">
    <property type="component" value="Unassembled WGS sequence"/>
</dbReference>
<feature type="domain" description="Orotidine 5'-phosphate decarboxylase" evidence="2">
    <location>
        <begin position="2"/>
        <end position="202"/>
    </location>
</feature>
<evidence type="ECO:0000313" key="3">
    <source>
        <dbReference type="EMBL" id="RGU47591.1"/>
    </source>
</evidence>
<name>A0A3R5XK67_9FIRM</name>
<comment type="caution">
    <text evidence="3">The sequence shown here is derived from an EMBL/GenBank/DDBJ whole genome shotgun (WGS) entry which is preliminary data.</text>
</comment>
<protein>
    <submittedName>
        <fullName evidence="3">3-hexulose-6-phosphate synthase</fullName>
    </submittedName>
</protein>
<evidence type="ECO:0000256" key="1">
    <source>
        <dbReference type="ARBA" id="ARBA00023239"/>
    </source>
</evidence>
<dbReference type="SUPFAM" id="SSF51366">
    <property type="entry name" value="Ribulose-phoshate binding barrel"/>
    <property type="match status" value="1"/>
</dbReference>
<dbReference type="PANTHER" id="PTHR35039">
    <property type="entry name" value="3-KETO-L-GULONATE-6-PHOSPHATE DECARBOXYLASE SGBH-RELATED"/>
    <property type="match status" value="1"/>
</dbReference>
<keyword evidence="1" id="KW-0456">Lyase</keyword>
<reference evidence="3 4" key="1">
    <citation type="submission" date="2018-08" db="EMBL/GenBank/DDBJ databases">
        <title>A genome reference for cultivated species of the human gut microbiota.</title>
        <authorList>
            <person name="Zou Y."/>
            <person name="Xue W."/>
            <person name="Luo G."/>
        </authorList>
    </citation>
    <scope>NUCLEOTIDE SEQUENCE [LARGE SCALE GENOMIC DNA]</scope>
    <source>
        <strain evidence="3 4">AF16-31</strain>
    </source>
</reference>
<evidence type="ECO:0000313" key="4">
    <source>
        <dbReference type="Proteomes" id="UP000285693"/>
    </source>
</evidence>
<dbReference type="InterPro" id="IPR001754">
    <property type="entry name" value="OMPdeCOase_dom"/>
</dbReference>
<dbReference type="GO" id="GO:0033982">
    <property type="term" value="F:3-dehydro-L-gulonate-6-phosphate decarboxylase activity"/>
    <property type="evidence" value="ECO:0007669"/>
    <property type="project" value="TreeGrafter"/>
</dbReference>
<dbReference type="InterPro" id="IPR013785">
    <property type="entry name" value="Aldolase_TIM"/>
</dbReference>
<accession>A0A3R5XK67</accession>
<dbReference type="Pfam" id="PF00215">
    <property type="entry name" value="OMPdecase"/>
    <property type="match status" value="1"/>
</dbReference>
<dbReference type="GO" id="GO:0004590">
    <property type="term" value="F:orotidine-5'-phosphate decarboxylase activity"/>
    <property type="evidence" value="ECO:0007669"/>
    <property type="project" value="InterPro"/>
</dbReference>
<proteinExistence type="predicted"/>
<organism evidence="3 4">
    <name type="scientific">Coprococcus comes</name>
    <dbReference type="NCBI Taxonomy" id="410072"/>
    <lineage>
        <taxon>Bacteria</taxon>
        <taxon>Bacillati</taxon>
        <taxon>Bacillota</taxon>
        <taxon>Clostridia</taxon>
        <taxon>Lachnospirales</taxon>
        <taxon>Lachnospiraceae</taxon>
        <taxon>Coprococcus</taxon>
    </lineage>
</organism>
<sequence length="212" mass="23238">MRLQAAIDRVTVEQAAEIIEQTHGYADIIEVGTSLIKDFGLAGSVKVLKEKYPDQCILADIKTCDEGEYEFRKTYEAGGDIPTVMGFSSIPTLKACQCIAKELGKEYMIDLLEVSDEKLEVLKKEFPEAIFCVHLPSDNQGIGLEELVQHMCEKLSGVDKIAVAGGVKLDNIALMDRCGIDIVIVGGAISKANDVGEATQAFAKEIRRQKLW</sequence>
<dbReference type="AlphaFoldDB" id="A0A3R5XK67"/>
<evidence type="ECO:0000259" key="2">
    <source>
        <dbReference type="SMART" id="SM00934"/>
    </source>
</evidence>